<feature type="chain" id="PRO_5003107153" description="DUF2490 domain-containing protein" evidence="1">
    <location>
        <begin position="23"/>
        <end position="208"/>
    </location>
</feature>
<evidence type="ECO:0000313" key="3">
    <source>
        <dbReference type="Proteomes" id="UP000006258"/>
    </source>
</evidence>
<proteinExistence type="predicted"/>
<dbReference type="Proteomes" id="UP000006258">
    <property type="component" value="Unassembled WGS sequence"/>
</dbReference>
<dbReference type="GeneID" id="95431520"/>
<keyword evidence="1" id="KW-0732">Signal</keyword>
<dbReference type="EMBL" id="ACHA02000012">
    <property type="protein sequence ID" value="EFK56044.1"/>
    <property type="molecule type" value="Genomic_DNA"/>
</dbReference>
<sequence length="208" mass="23900">MKAAKRITLFLILCCADFTLFAQHPEYSPEIILGNRAFSYIHQVSYRFSPKWKLDNLTLFDTEYGDKKNDIFFIRNSLAYSLHKNISFSTAVGLKNPGIFTSVSAQYQLRHRNFSLSYAAGITYQKGITLEQSFNALYTPVITPVIHGYFKIQAVANINTREYQRGFQQLRTGLQINGNIYGLAFNLDQFNNSHKTLENTGIFLKHNF</sequence>
<dbReference type="AlphaFoldDB" id="D7VQJ3"/>
<evidence type="ECO:0000256" key="1">
    <source>
        <dbReference type="SAM" id="SignalP"/>
    </source>
</evidence>
<feature type="signal peptide" evidence="1">
    <location>
        <begin position="1"/>
        <end position="22"/>
    </location>
</feature>
<name>D7VQJ3_SPHSI</name>
<organism evidence="2 3">
    <name type="scientific">Sphingobacterium spiritivorum ATCC 33861</name>
    <dbReference type="NCBI Taxonomy" id="525373"/>
    <lineage>
        <taxon>Bacteria</taxon>
        <taxon>Pseudomonadati</taxon>
        <taxon>Bacteroidota</taxon>
        <taxon>Sphingobacteriia</taxon>
        <taxon>Sphingobacteriales</taxon>
        <taxon>Sphingobacteriaceae</taxon>
        <taxon>Sphingobacterium</taxon>
    </lineage>
</organism>
<accession>D7VQJ3</accession>
<dbReference type="RefSeq" id="WP_002994337.1">
    <property type="nucleotide sequence ID" value="NZ_GL379770.1"/>
</dbReference>
<keyword evidence="3" id="KW-1185">Reference proteome</keyword>
<dbReference type="HOGENOM" id="CLU_1330215_0_0_10"/>
<protein>
    <recommendedName>
        <fullName evidence="4">DUF2490 domain-containing protein</fullName>
    </recommendedName>
</protein>
<evidence type="ECO:0008006" key="4">
    <source>
        <dbReference type="Google" id="ProtNLM"/>
    </source>
</evidence>
<comment type="caution">
    <text evidence="2">The sequence shown here is derived from an EMBL/GenBank/DDBJ whole genome shotgun (WGS) entry which is preliminary data.</text>
</comment>
<dbReference type="eggNOG" id="ENOG5032RBB">
    <property type="taxonomic scope" value="Bacteria"/>
</dbReference>
<gene>
    <name evidence="2" type="ORF">HMPREF0766_13247</name>
</gene>
<dbReference type="STRING" id="525373.HMPREF0766_13247"/>
<reference evidence="2" key="1">
    <citation type="submission" date="2010-07" db="EMBL/GenBank/DDBJ databases">
        <authorList>
            <person name="Muzny D."/>
            <person name="Qin X."/>
            <person name="Buhay C."/>
            <person name="Dugan-Rocha S."/>
            <person name="Ding Y."/>
            <person name="Chen G."/>
            <person name="Hawes A."/>
            <person name="Holder M."/>
            <person name="Jhangiani S."/>
            <person name="Johnson A."/>
            <person name="Khan Z."/>
            <person name="Li Z."/>
            <person name="Liu W."/>
            <person name="Liu X."/>
            <person name="Perez L."/>
            <person name="Shen H."/>
            <person name="Wang Q."/>
            <person name="Watt J."/>
            <person name="Xi L."/>
            <person name="Xin Y."/>
            <person name="Zhou J."/>
            <person name="Deng J."/>
            <person name="Jiang H."/>
            <person name="Liu Y."/>
            <person name="Qu J."/>
            <person name="Song X.-Z."/>
            <person name="Zhang L."/>
            <person name="Villasana D."/>
            <person name="Johnson A."/>
            <person name="Liu J."/>
            <person name="Liyanage D."/>
            <person name="Lorensuhewa L."/>
            <person name="Robinson T."/>
            <person name="Song A."/>
            <person name="Song B.-B."/>
            <person name="Dinh H."/>
            <person name="Thornton R."/>
            <person name="Coyle M."/>
            <person name="Francisco L."/>
            <person name="Jackson L."/>
            <person name="Javaid M."/>
            <person name="Korchina V."/>
            <person name="Kovar C."/>
            <person name="Mata R."/>
            <person name="Mathew T."/>
            <person name="Ngo R."/>
            <person name="Nguyen L."/>
            <person name="Nguyen N."/>
            <person name="Okwuonu G."/>
            <person name="Ongeri F."/>
            <person name="Pham C."/>
            <person name="Simmons D."/>
            <person name="Wilczek-Boney K."/>
            <person name="Hale W."/>
            <person name="Jakkamsetti A."/>
            <person name="Pham P."/>
            <person name="Ruth R."/>
            <person name="San Lucas F."/>
            <person name="Warren J."/>
            <person name="Zhang J."/>
            <person name="Zhao Z."/>
            <person name="Zhou C."/>
            <person name="Zhu D."/>
            <person name="Lee S."/>
            <person name="Bess C."/>
            <person name="Blankenburg K."/>
            <person name="Forbes L."/>
            <person name="Fu Q."/>
            <person name="Gubbala S."/>
            <person name="Hirani K."/>
            <person name="Jayaseelan J.C."/>
            <person name="Lara F."/>
            <person name="Munidasa M."/>
            <person name="Palculict T."/>
            <person name="Patil S."/>
            <person name="Pu L.-L."/>
            <person name="Saada N."/>
            <person name="Tang L."/>
            <person name="Weissenberger G."/>
            <person name="Zhu Y."/>
            <person name="Hemphill L."/>
            <person name="Shang Y."/>
            <person name="Youmans B."/>
            <person name="Ayvaz T."/>
            <person name="Ross M."/>
            <person name="Santibanez J."/>
            <person name="Aqrawi P."/>
            <person name="Gross S."/>
            <person name="Joshi V."/>
            <person name="Fowler G."/>
            <person name="Nazareth L."/>
            <person name="Reid J."/>
            <person name="Worley K."/>
            <person name="Petrosino J."/>
            <person name="Highlander S."/>
            <person name="Gibbs R."/>
        </authorList>
    </citation>
    <scope>NUCLEOTIDE SEQUENCE [LARGE SCALE GENOMIC DNA]</scope>
    <source>
        <strain evidence="2">ATCC 33861</strain>
    </source>
</reference>
<evidence type="ECO:0000313" key="2">
    <source>
        <dbReference type="EMBL" id="EFK56044.1"/>
    </source>
</evidence>